<dbReference type="Proteomes" id="UP000220034">
    <property type="component" value="Unassembled WGS sequence"/>
</dbReference>
<feature type="signal peptide" evidence="1">
    <location>
        <begin position="1"/>
        <end position="20"/>
    </location>
</feature>
<dbReference type="EMBL" id="OCTN01000005">
    <property type="protein sequence ID" value="SOH94773.1"/>
    <property type="molecule type" value="Genomic_DNA"/>
</dbReference>
<accession>A0A2C9CU75</accession>
<sequence length="177" mass="19603">MIRRLSLCLLLSACAAPALQPQQVAEQALAQATLDGLQARSIAEQREYCGYIGYDATGALRVTTAVAGSLDGCVIPDPPKNWIVAASYHTHGSYDYEYDSEVPSIDDMIGDLEEGVDGYISTPGGRLWMIDFRQERAQMLCDVGCVTADPNFRRDPEYLPAQSYTLFELYARFDEPY</sequence>
<reference evidence="4" key="1">
    <citation type="submission" date="2017-09" db="EMBL/GenBank/DDBJ databases">
        <authorList>
            <person name="Varghese N."/>
            <person name="Submissions S."/>
        </authorList>
    </citation>
    <scope>NUCLEOTIDE SEQUENCE [LARGE SCALE GENOMIC DNA]</scope>
    <source>
        <strain evidence="4">C7</strain>
    </source>
</reference>
<dbReference type="OrthoDB" id="7850904at2"/>
<name>A0A2C9CU75_9RHOB</name>
<evidence type="ECO:0000259" key="2">
    <source>
        <dbReference type="Pfam" id="PF14220"/>
    </source>
</evidence>
<keyword evidence="4" id="KW-1185">Reference proteome</keyword>
<dbReference type="AlphaFoldDB" id="A0A2C9CU75"/>
<dbReference type="Pfam" id="PF14220">
    <property type="entry name" value="DUF4329"/>
    <property type="match status" value="1"/>
</dbReference>
<evidence type="ECO:0000313" key="3">
    <source>
        <dbReference type="EMBL" id="SOH94773.1"/>
    </source>
</evidence>
<protein>
    <recommendedName>
        <fullName evidence="2">DUF4329 domain-containing protein</fullName>
    </recommendedName>
</protein>
<evidence type="ECO:0000256" key="1">
    <source>
        <dbReference type="SAM" id="SignalP"/>
    </source>
</evidence>
<dbReference type="RefSeq" id="WP_097930666.1">
    <property type="nucleotide sequence ID" value="NZ_OCTN01000005.1"/>
</dbReference>
<dbReference type="InterPro" id="IPR025479">
    <property type="entry name" value="DUF4329"/>
</dbReference>
<proteinExistence type="predicted"/>
<evidence type="ECO:0000313" key="4">
    <source>
        <dbReference type="Proteomes" id="UP000220034"/>
    </source>
</evidence>
<keyword evidence="1" id="KW-0732">Signal</keyword>
<organism evidence="3 4">
    <name type="scientific">Pontivivens marinum</name>
    <dbReference type="NCBI Taxonomy" id="1690039"/>
    <lineage>
        <taxon>Bacteria</taxon>
        <taxon>Pseudomonadati</taxon>
        <taxon>Pseudomonadota</taxon>
        <taxon>Alphaproteobacteria</taxon>
        <taxon>Rhodobacterales</taxon>
        <taxon>Paracoccaceae</taxon>
        <taxon>Pontivivens</taxon>
    </lineage>
</organism>
<feature type="chain" id="PRO_5012067325" description="DUF4329 domain-containing protein" evidence="1">
    <location>
        <begin position="21"/>
        <end position="177"/>
    </location>
</feature>
<gene>
    <name evidence="3" type="ORF">SAMN06273572_105197</name>
</gene>
<feature type="domain" description="DUF4329" evidence="2">
    <location>
        <begin position="29"/>
        <end position="141"/>
    </location>
</feature>